<reference evidence="5 6" key="2">
    <citation type="journal article" date="2012" name="Stand. Genomic Sci.">
        <title>Complete genome sequence of the moderately thermophilic mineral-sulfide-oxidizing firmicute Sulfobacillus acidophilus type strain (NAL(T)).</title>
        <authorList>
            <person name="Anderson I."/>
            <person name="Chertkov O."/>
            <person name="Chen A."/>
            <person name="Saunders E."/>
            <person name="Lapidus A."/>
            <person name="Nolan M."/>
            <person name="Lucas S."/>
            <person name="Hammon N."/>
            <person name="Deshpande S."/>
            <person name="Cheng J.F."/>
            <person name="Han C."/>
            <person name="Tapia R."/>
            <person name="Goodwin L.A."/>
            <person name="Pitluck S."/>
            <person name="Liolios K."/>
            <person name="Pagani I."/>
            <person name="Ivanova N."/>
            <person name="Mikhailova N."/>
            <person name="Pati A."/>
            <person name="Palaniappan K."/>
            <person name="Land M."/>
            <person name="Pan C."/>
            <person name="Rohde M."/>
            <person name="Pukall R."/>
            <person name="Goker M."/>
            <person name="Detter J.C."/>
            <person name="Woyke T."/>
            <person name="Bristow J."/>
            <person name="Eisen J.A."/>
            <person name="Markowitz V."/>
            <person name="Hugenholtz P."/>
            <person name="Kyrpides N.C."/>
            <person name="Klenk H.P."/>
            <person name="Mavromatis K."/>
        </authorList>
    </citation>
    <scope>NUCLEOTIDE SEQUENCE [LARGE SCALE GENOMIC DNA]</scope>
    <source>
        <strain evidence="6">ATCC 700253 / DSM 10332 / NAL</strain>
    </source>
</reference>
<evidence type="ECO:0000256" key="3">
    <source>
        <dbReference type="RuleBase" id="RU000590"/>
    </source>
</evidence>
<dbReference type="HOGENOM" id="CLU_017266_4_1_9"/>
<dbReference type="STRING" id="679936.Sulac_3450"/>
<dbReference type="InterPro" id="IPR001131">
    <property type="entry name" value="Peptidase_M24B_aminopep-P_CS"/>
</dbReference>
<dbReference type="InterPro" id="IPR000994">
    <property type="entry name" value="Pept_M24"/>
</dbReference>
<evidence type="ECO:0000313" key="6">
    <source>
        <dbReference type="Proteomes" id="UP000005439"/>
    </source>
</evidence>
<dbReference type="GO" id="GO:0046872">
    <property type="term" value="F:metal ion binding"/>
    <property type="evidence" value="ECO:0007669"/>
    <property type="project" value="UniProtKB-KW"/>
</dbReference>
<dbReference type="CDD" id="cd01092">
    <property type="entry name" value="APP-like"/>
    <property type="match status" value="1"/>
</dbReference>
<keyword evidence="2" id="KW-0378">Hydrolase</keyword>
<dbReference type="KEGG" id="sap:Sulac_3450"/>
<dbReference type="EMBL" id="CP003179">
    <property type="protein sequence ID" value="AEW06888.1"/>
    <property type="molecule type" value="Genomic_DNA"/>
</dbReference>
<dbReference type="SUPFAM" id="SSF53092">
    <property type="entry name" value="Creatinase/prolidase N-terminal domain"/>
    <property type="match status" value="1"/>
</dbReference>
<dbReference type="PANTHER" id="PTHR46112:SF2">
    <property type="entry name" value="XAA-PRO AMINOPEPTIDASE P-RELATED"/>
    <property type="match status" value="1"/>
</dbReference>
<proteinExistence type="inferred from homology"/>
<sequence>MFTRLAAIQQQLQKEGSLLWLAPGDDFRYAVGWSPLPDERLTFLVIAPDSAHLVIASVNAEEAVAHLGTAVPMTRFTDEQGPREAVRDVYRKLDGSRWRSFISDDARFDHAQIVAHEAGPLGLASRLMAPLRMEKADDELARLRESQRINDAAMRAAFEAMQVGMTEAELADVIRRAFIREGADREAFIIVAAGEHSALPHHTPGSTVLSPGPVLLDIGCFYQGYASDMTRVAYLGEPDEKFRAVHAIVDRAVQTAVRTARAGVAAESVDRAARRVIQDAGYGEFFVHRTGHGIGLSVHEPPSVMEGNQDPLPLHATYSIEPGIYLPGEFGVRLEEVVVNQADGAEILSQVPRDIFVKPL</sequence>
<dbReference type="SUPFAM" id="SSF55920">
    <property type="entry name" value="Creatinase/aminopeptidase"/>
    <property type="match status" value="1"/>
</dbReference>
<reference evidence="6" key="1">
    <citation type="submission" date="2011-12" db="EMBL/GenBank/DDBJ databases">
        <title>The complete genome of chromosome of Sulfobacillus acidophilus DSM 10332.</title>
        <authorList>
            <person name="Lucas S."/>
            <person name="Han J."/>
            <person name="Lapidus A."/>
            <person name="Bruce D."/>
            <person name="Goodwin L."/>
            <person name="Pitluck S."/>
            <person name="Peters L."/>
            <person name="Kyrpides N."/>
            <person name="Mavromatis K."/>
            <person name="Ivanova N."/>
            <person name="Mikhailova N."/>
            <person name="Chertkov O."/>
            <person name="Saunders E."/>
            <person name="Detter J.C."/>
            <person name="Tapia R."/>
            <person name="Han C."/>
            <person name="Land M."/>
            <person name="Hauser L."/>
            <person name="Markowitz V."/>
            <person name="Cheng J.-F."/>
            <person name="Hugenholtz P."/>
            <person name="Woyke T."/>
            <person name="Wu D."/>
            <person name="Pukall R."/>
            <person name="Gehrich-Schroeter G."/>
            <person name="Schneider S."/>
            <person name="Klenk H.-P."/>
            <person name="Eisen J.A."/>
        </authorList>
    </citation>
    <scope>NUCLEOTIDE SEQUENCE [LARGE SCALE GENOMIC DNA]</scope>
    <source>
        <strain evidence="6">ATCC 700253 / DSM 10332 / NAL</strain>
    </source>
</reference>
<accession>G8TUC6</accession>
<name>G8TUC6_SULAD</name>
<dbReference type="InterPro" id="IPR050659">
    <property type="entry name" value="Peptidase_M24B"/>
</dbReference>
<dbReference type="Pfam" id="PF00557">
    <property type="entry name" value="Peptidase_M24"/>
    <property type="match status" value="1"/>
</dbReference>
<keyword evidence="1 3" id="KW-0479">Metal-binding</keyword>
<comment type="similarity">
    <text evidence="3">Belongs to the peptidase M24B family.</text>
</comment>
<feature type="domain" description="Peptidase M24" evidence="4">
    <location>
        <begin position="142"/>
        <end position="339"/>
    </location>
</feature>
<dbReference type="Proteomes" id="UP000005439">
    <property type="component" value="Chromosome"/>
</dbReference>
<dbReference type="PANTHER" id="PTHR46112">
    <property type="entry name" value="AMINOPEPTIDASE"/>
    <property type="match status" value="1"/>
</dbReference>
<dbReference type="Gene3D" id="3.40.350.10">
    <property type="entry name" value="Creatinase/prolidase N-terminal domain"/>
    <property type="match status" value="1"/>
</dbReference>
<gene>
    <name evidence="5" type="ordered locus">Sulac_3450</name>
</gene>
<evidence type="ECO:0000256" key="2">
    <source>
        <dbReference type="ARBA" id="ARBA00022801"/>
    </source>
</evidence>
<organism evidence="5 6">
    <name type="scientific">Sulfobacillus acidophilus (strain ATCC 700253 / DSM 10332 / NAL)</name>
    <dbReference type="NCBI Taxonomy" id="679936"/>
    <lineage>
        <taxon>Bacteria</taxon>
        <taxon>Bacillati</taxon>
        <taxon>Bacillota</taxon>
        <taxon>Clostridia</taxon>
        <taxon>Eubacteriales</taxon>
        <taxon>Clostridiales Family XVII. Incertae Sedis</taxon>
        <taxon>Sulfobacillus</taxon>
    </lineage>
</organism>
<evidence type="ECO:0000313" key="5">
    <source>
        <dbReference type="EMBL" id="AEW06888.1"/>
    </source>
</evidence>
<dbReference type="Gene3D" id="3.90.230.10">
    <property type="entry name" value="Creatinase/methionine aminopeptidase superfamily"/>
    <property type="match status" value="1"/>
</dbReference>
<protein>
    <submittedName>
        <fullName evidence="5">Peptidase M24</fullName>
    </submittedName>
</protein>
<dbReference type="PROSITE" id="PS00491">
    <property type="entry name" value="PROLINE_PEPTIDASE"/>
    <property type="match status" value="1"/>
</dbReference>
<dbReference type="PATRIC" id="fig|679936.5.peg.3572"/>
<dbReference type="AlphaFoldDB" id="G8TUC6"/>
<evidence type="ECO:0000256" key="1">
    <source>
        <dbReference type="ARBA" id="ARBA00022723"/>
    </source>
</evidence>
<evidence type="ECO:0000259" key="4">
    <source>
        <dbReference type="Pfam" id="PF00557"/>
    </source>
</evidence>
<dbReference type="InterPro" id="IPR036005">
    <property type="entry name" value="Creatinase/aminopeptidase-like"/>
</dbReference>
<dbReference type="InterPro" id="IPR029149">
    <property type="entry name" value="Creatin/AminoP/Spt16_N"/>
</dbReference>
<dbReference type="GO" id="GO:0016787">
    <property type="term" value="F:hydrolase activity"/>
    <property type="evidence" value="ECO:0007669"/>
    <property type="project" value="UniProtKB-KW"/>
</dbReference>
<keyword evidence="6" id="KW-1185">Reference proteome</keyword>